<dbReference type="EMBL" id="JAFEMO010000007">
    <property type="protein sequence ID" value="KAH7568255.1"/>
    <property type="molecule type" value="Genomic_DNA"/>
</dbReference>
<feature type="signal peptide" evidence="1">
    <location>
        <begin position="1"/>
        <end position="27"/>
    </location>
</feature>
<name>A0ABQ8HV65_9ROSI</name>
<accession>A0ABQ8HV65</accession>
<gene>
    <name evidence="2" type="ORF">JRO89_XS07G0266900</name>
</gene>
<evidence type="ECO:0000256" key="1">
    <source>
        <dbReference type="SAM" id="SignalP"/>
    </source>
</evidence>
<sequence length="79" mass="8331">MEKKNSPKLAFFTILLLISSGMELCIAADKVANGGGSFNGELTVGGGDSIFKPETEMCNGRACNPSFCKCYKGRVCLCG</sequence>
<proteinExistence type="predicted"/>
<evidence type="ECO:0000313" key="3">
    <source>
        <dbReference type="Proteomes" id="UP000827721"/>
    </source>
</evidence>
<evidence type="ECO:0000313" key="2">
    <source>
        <dbReference type="EMBL" id="KAH7568255.1"/>
    </source>
</evidence>
<protein>
    <submittedName>
        <fullName evidence="2">Uncharacterized protein</fullName>
    </submittedName>
</protein>
<organism evidence="2 3">
    <name type="scientific">Xanthoceras sorbifolium</name>
    <dbReference type="NCBI Taxonomy" id="99658"/>
    <lineage>
        <taxon>Eukaryota</taxon>
        <taxon>Viridiplantae</taxon>
        <taxon>Streptophyta</taxon>
        <taxon>Embryophyta</taxon>
        <taxon>Tracheophyta</taxon>
        <taxon>Spermatophyta</taxon>
        <taxon>Magnoliopsida</taxon>
        <taxon>eudicotyledons</taxon>
        <taxon>Gunneridae</taxon>
        <taxon>Pentapetalae</taxon>
        <taxon>rosids</taxon>
        <taxon>malvids</taxon>
        <taxon>Sapindales</taxon>
        <taxon>Sapindaceae</taxon>
        <taxon>Xanthoceroideae</taxon>
        <taxon>Xanthoceras</taxon>
    </lineage>
</organism>
<keyword evidence="3" id="KW-1185">Reference proteome</keyword>
<keyword evidence="1" id="KW-0732">Signal</keyword>
<comment type="caution">
    <text evidence="2">The sequence shown here is derived from an EMBL/GenBank/DDBJ whole genome shotgun (WGS) entry which is preliminary data.</text>
</comment>
<dbReference type="Proteomes" id="UP000827721">
    <property type="component" value="Unassembled WGS sequence"/>
</dbReference>
<reference evidence="2 3" key="1">
    <citation type="submission" date="2021-02" db="EMBL/GenBank/DDBJ databases">
        <title>Plant Genome Project.</title>
        <authorList>
            <person name="Zhang R.-G."/>
        </authorList>
    </citation>
    <scope>NUCLEOTIDE SEQUENCE [LARGE SCALE GENOMIC DNA]</scope>
    <source>
        <tissue evidence="2">Leaves</tissue>
    </source>
</reference>
<feature type="chain" id="PRO_5045043383" evidence="1">
    <location>
        <begin position="28"/>
        <end position="79"/>
    </location>
</feature>